<sequence length="141" mass="15471">MKENDVVLRTVTKLVVFILLTFGFYVFFAGHNNPGGGFIGGLIFSSAFILMFLSFNVEEVLESLPIDFRILMIIGALVSSITAIIPMFFGKPFLSQYETTWILPILGQIHVSTITLFELGILFSVVGVIVTVMLSLSGGRS</sequence>
<protein>
    <submittedName>
        <fullName evidence="10">Monovalent cation/H+ antiporter subunit B</fullName>
    </submittedName>
    <submittedName>
        <fullName evidence="12">Na(+) H(+) antiporter subunit B</fullName>
    </submittedName>
    <submittedName>
        <fullName evidence="11">Na(+)/H(+) antiporter subunit B</fullName>
    </submittedName>
</protein>
<proteinExistence type="inferred from homology"/>
<keyword evidence="6 8" id="KW-1133">Transmembrane helix</keyword>
<name>A0A0D1JQ62_STAAU</name>
<organism evidence="12 15">
    <name type="scientific">Staphylococcus aureus</name>
    <dbReference type="NCBI Taxonomy" id="1280"/>
    <lineage>
        <taxon>Bacteria</taxon>
        <taxon>Bacillati</taxon>
        <taxon>Bacillota</taxon>
        <taxon>Bacilli</taxon>
        <taxon>Bacillales</taxon>
        <taxon>Staphylococcaceae</taxon>
        <taxon>Staphylococcus</taxon>
    </lineage>
</organism>
<dbReference type="NCBIfam" id="NF009224">
    <property type="entry name" value="PRK12574.1"/>
    <property type="match status" value="1"/>
</dbReference>
<comment type="similarity">
    <text evidence="2">Belongs to the CPA3 antiporters (TC 2.A.63) subunit B family.</text>
</comment>
<dbReference type="InterPro" id="IPR050622">
    <property type="entry name" value="CPA3_antiporter_subunitB"/>
</dbReference>
<feature type="transmembrane region" description="Helical" evidence="8">
    <location>
        <begin position="36"/>
        <end position="56"/>
    </location>
</feature>
<evidence type="ECO:0000256" key="8">
    <source>
        <dbReference type="SAM" id="Phobius"/>
    </source>
</evidence>
<evidence type="ECO:0000313" key="11">
    <source>
        <dbReference type="EMBL" id="PPJ69606.1"/>
    </source>
</evidence>
<dbReference type="PANTHER" id="PTHR33932">
    <property type="entry name" value="NA(+)/H(+) ANTIPORTER SUBUNIT B"/>
    <property type="match status" value="1"/>
</dbReference>
<evidence type="ECO:0000256" key="7">
    <source>
        <dbReference type="ARBA" id="ARBA00023136"/>
    </source>
</evidence>
<dbReference type="EMBL" id="UHAP01000001">
    <property type="protein sequence ID" value="SUK34817.1"/>
    <property type="molecule type" value="Genomic_DNA"/>
</dbReference>
<keyword evidence="3" id="KW-0050">Antiport</keyword>
<dbReference type="PANTHER" id="PTHR33932:SF4">
    <property type="entry name" value="NA(+)_H(+) ANTIPORTER SUBUNIT B"/>
    <property type="match status" value="1"/>
</dbReference>
<keyword evidence="4" id="KW-1003">Cell membrane</keyword>
<evidence type="ECO:0000313" key="15">
    <source>
        <dbReference type="Proteomes" id="UP000255091"/>
    </source>
</evidence>
<dbReference type="AlphaFoldDB" id="A0A0D1JQ62"/>
<evidence type="ECO:0000256" key="1">
    <source>
        <dbReference type="ARBA" id="ARBA00004651"/>
    </source>
</evidence>
<accession>A0A0D1JQ62</accession>
<dbReference type="Proteomes" id="UP000032274">
    <property type="component" value="Unassembled WGS sequence"/>
</dbReference>
<keyword evidence="3" id="KW-0813">Transport</keyword>
<evidence type="ECO:0000313" key="12">
    <source>
        <dbReference type="EMBL" id="SUK34817.1"/>
    </source>
</evidence>
<accession>A0A2S6D1U9</accession>
<dbReference type="EMBL" id="JXIG01000628">
    <property type="protein sequence ID" value="KIT96191.1"/>
    <property type="molecule type" value="Genomic_DNA"/>
</dbReference>
<dbReference type="InterPro" id="IPR007182">
    <property type="entry name" value="MnhB"/>
</dbReference>
<evidence type="ECO:0000256" key="5">
    <source>
        <dbReference type="ARBA" id="ARBA00022692"/>
    </source>
</evidence>
<keyword evidence="5 8" id="KW-0812">Transmembrane</keyword>
<dbReference type="EMBL" id="PGWZ01000583">
    <property type="protein sequence ID" value="PPJ69606.1"/>
    <property type="molecule type" value="Genomic_DNA"/>
</dbReference>
<feature type="transmembrane region" description="Helical" evidence="8">
    <location>
        <begin position="68"/>
        <end position="89"/>
    </location>
</feature>
<feature type="transmembrane region" description="Helical" evidence="8">
    <location>
        <begin position="109"/>
        <end position="136"/>
    </location>
</feature>
<comment type="subcellular location">
    <subcellularLocation>
        <location evidence="1">Cell membrane</location>
        <topology evidence="1">Multi-pass membrane protein</topology>
    </subcellularLocation>
</comment>
<reference evidence="11 14" key="2">
    <citation type="submission" date="2017-11" db="EMBL/GenBank/DDBJ databases">
        <authorList>
            <person name="Founou R.C."/>
            <person name="Founou L."/>
            <person name="Allam M."/>
            <person name="Ismail A."/>
            <person name="Essack S.Y."/>
        </authorList>
    </citation>
    <scope>NUCLEOTIDE SEQUENCE [LARGE SCALE GENOMIC DNA]</scope>
    <source>
        <strain evidence="11 14">G703N2B1</strain>
    </source>
</reference>
<evidence type="ECO:0000259" key="9">
    <source>
        <dbReference type="Pfam" id="PF04039"/>
    </source>
</evidence>
<dbReference type="Pfam" id="PF04039">
    <property type="entry name" value="MnhB"/>
    <property type="match status" value="1"/>
</dbReference>
<keyword evidence="7 8" id="KW-0472">Membrane</keyword>
<dbReference type="GO" id="GO:0015297">
    <property type="term" value="F:antiporter activity"/>
    <property type="evidence" value="ECO:0007669"/>
    <property type="project" value="UniProtKB-KW"/>
</dbReference>
<evidence type="ECO:0000256" key="6">
    <source>
        <dbReference type="ARBA" id="ARBA00022989"/>
    </source>
</evidence>
<evidence type="ECO:0000256" key="3">
    <source>
        <dbReference type="ARBA" id="ARBA00022449"/>
    </source>
</evidence>
<evidence type="ECO:0000313" key="14">
    <source>
        <dbReference type="Proteomes" id="UP000238775"/>
    </source>
</evidence>
<reference evidence="10 13" key="1">
    <citation type="submission" date="2015-01" db="EMBL/GenBank/DDBJ databases">
        <title>Characterization of Swiss Staphylococcus aureus strains involved in food poisoning.</title>
        <authorList>
            <person name="Crovadore J."/>
            <person name="Chablais R."/>
            <person name="Tonacini J."/>
            <person name="Schnyder B."/>
            <person name="Lefort F."/>
        </authorList>
    </citation>
    <scope>NUCLEOTIDE SEQUENCE [LARGE SCALE GENOMIC DNA]</scope>
    <source>
        <strain evidence="10 13">SA-120</strain>
    </source>
</reference>
<dbReference type="Proteomes" id="UP000238775">
    <property type="component" value="Unassembled WGS sequence"/>
</dbReference>
<evidence type="ECO:0000313" key="13">
    <source>
        <dbReference type="Proteomes" id="UP000032274"/>
    </source>
</evidence>
<evidence type="ECO:0000256" key="2">
    <source>
        <dbReference type="ARBA" id="ARBA00009425"/>
    </source>
</evidence>
<dbReference type="Proteomes" id="UP000255091">
    <property type="component" value="Unassembled WGS sequence"/>
</dbReference>
<dbReference type="GO" id="GO:0005886">
    <property type="term" value="C:plasma membrane"/>
    <property type="evidence" value="ECO:0007669"/>
    <property type="project" value="UniProtKB-SubCell"/>
</dbReference>
<evidence type="ECO:0000313" key="10">
    <source>
        <dbReference type="EMBL" id="KIT96191.1"/>
    </source>
</evidence>
<gene>
    <name evidence="12" type="primary">mrpB</name>
    <name evidence="11" type="ORF">CV021_15500</name>
    <name evidence="12" type="ORF">NCTC6133_00732</name>
    <name evidence="10" type="ORF">QU38_10140</name>
</gene>
<reference evidence="12 15" key="3">
    <citation type="submission" date="2018-06" db="EMBL/GenBank/DDBJ databases">
        <authorList>
            <consortium name="Pathogen Informatics"/>
            <person name="Doyle S."/>
        </authorList>
    </citation>
    <scope>NUCLEOTIDE SEQUENCE [LARGE SCALE GENOMIC DNA]</scope>
    <source>
        <strain evidence="12 15">NCTC6133</strain>
    </source>
</reference>
<evidence type="ECO:0000256" key="4">
    <source>
        <dbReference type="ARBA" id="ARBA00022475"/>
    </source>
</evidence>
<dbReference type="RefSeq" id="WP_000661912.1">
    <property type="nucleotide sequence ID" value="NZ_BAABSP010000017.1"/>
</dbReference>
<feature type="domain" description="Na+/H+ antiporter MnhB subunit-related protein" evidence="9">
    <location>
        <begin position="7"/>
        <end position="131"/>
    </location>
</feature>
<feature type="transmembrane region" description="Helical" evidence="8">
    <location>
        <begin position="12"/>
        <end position="30"/>
    </location>
</feature>